<name>A0A1D1UYI3_RAMVA</name>
<comment type="caution">
    <text evidence="2">The sequence shown here is derived from an EMBL/GenBank/DDBJ whole genome shotgun (WGS) entry which is preliminary data.</text>
</comment>
<protein>
    <submittedName>
        <fullName evidence="2">Uncharacterized protein</fullName>
    </submittedName>
</protein>
<keyword evidence="3" id="KW-1185">Reference proteome</keyword>
<feature type="compositionally biased region" description="Gly residues" evidence="1">
    <location>
        <begin position="64"/>
        <end position="75"/>
    </location>
</feature>
<gene>
    <name evidence="2" type="primary">RvY_06414-1</name>
    <name evidence="2" type="synonym">RvY_06414.1</name>
    <name evidence="2" type="ORF">RvY_06414</name>
</gene>
<evidence type="ECO:0000313" key="3">
    <source>
        <dbReference type="Proteomes" id="UP000186922"/>
    </source>
</evidence>
<dbReference type="Proteomes" id="UP000186922">
    <property type="component" value="Unassembled WGS sequence"/>
</dbReference>
<dbReference type="EMBL" id="BDGG01000002">
    <property type="protein sequence ID" value="GAU94689.1"/>
    <property type="molecule type" value="Genomic_DNA"/>
</dbReference>
<sequence length="107" mass="11618">MSSTYETMFYDSEDADSDFVPRPPNATYIDYVIDRPKGAWGAEANVRICHYTADFPARSAMMDGGRGSMNGGGRHMNGNNNGIRGGNNNMPNRNQGGNMSSMTSLTP</sequence>
<reference evidence="2 3" key="1">
    <citation type="journal article" date="2016" name="Nat. Commun.">
        <title>Extremotolerant tardigrade genome and improved radiotolerance of human cultured cells by tardigrade-unique protein.</title>
        <authorList>
            <person name="Hashimoto T."/>
            <person name="Horikawa D.D."/>
            <person name="Saito Y."/>
            <person name="Kuwahara H."/>
            <person name="Kozuka-Hata H."/>
            <person name="Shin-I T."/>
            <person name="Minakuchi Y."/>
            <person name="Ohishi K."/>
            <person name="Motoyama A."/>
            <person name="Aizu T."/>
            <person name="Enomoto A."/>
            <person name="Kondo K."/>
            <person name="Tanaka S."/>
            <person name="Hara Y."/>
            <person name="Koshikawa S."/>
            <person name="Sagara H."/>
            <person name="Miura T."/>
            <person name="Yokobori S."/>
            <person name="Miyagawa K."/>
            <person name="Suzuki Y."/>
            <person name="Kubo T."/>
            <person name="Oyama M."/>
            <person name="Kohara Y."/>
            <person name="Fujiyama A."/>
            <person name="Arakawa K."/>
            <person name="Katayama T."/>
            <person name="Toyoda A."/>
            <person name="Kunieda T."/>
        </authorList>
    </citation>
    <scope>NUCLEOTIDE SEQUENCE [LARGE SCALE GENOMIC DNA]</scope>
    <source>
        <strain evidence="2 3">YOKOZUNA-1</strain>
    </source>
</reference>
<dbReference type="AlphaFoldDB" id="A0A1D1UYI3"/>
<evidence type="ECO:0000256" key="1">
    <source>
        <dbReference type="SAM" id="MobiDB-lite"/>
    </source>
</evidence>
<feature type="region of interest" description="Disordered" evidence="1">
    <location>
        <begin position="64"/>
        <end position="107"/>
    </location>
</feature>
<proteinExistence type="predicted"/>
<organism evidence="2 3">
    <name type="scientific">Ramazzottius varieornatus</name>
    <name type="common">Water bear</name>
    <name type="synonym">Tardigrade</name>
    <dbReference type="NCBI Taxonomy" id="947166"/>
    <lineage>
        <taxon>Eukaryota</taxon>
        <taxon>Metazoa</taxon>
        <taxon>Ecdysozoa</taxon>
        <taxon>Tardigrada</taxon>
        <taxon>Eutardigrada</taxon>
        <taxon>Parachela</taxon>
        <taxon>Hypsibioidea</taxon>
        <taxon>Ramazzottiidae</taxon>
        <taxon>Ramazzottius</taxon>
    </lineage>
</organism>
<feature type="compositionally biased region" description="Low complexity" evidence="1">
    <location>
        <begin position="76"/>
        <end position="99"/>
    </location>
</feature>
<accession>A0A1D1UYI3</accession>
<evidence type="ECO:0000313" key="2">
    <source>
        <dbReference type="EMBL" id="GAU94689.1"/>
    </source>
</evidence>